<dbReference type="Gramene" id="Mp5g21280.2">
    <property type="protein sequence ID" value="Mp5g21280.2.cds"/>
    <property type="gene ID" value="Mp5g21280"/>
</dbReference>
<evidence type="ECO:0000313" key="3">
    <source>
        <dbReference type="Proteomes" id="UP000244005"/>
    </source>
</evidence>
<dbReference type="EMBL" id="KZ772730">
    <property type="protein sequence ID" value="PTQ37346.1"/>
    <property type="molecule type" value="Genomic_DNA"/>
</dbReference>
<sequence length="94" mass="10376">MGSSRASSGSFWILSLFLAVLMLSPLCLAKYERPAISDRDLNRRKEACYVDIDNGLWGRGCRSSQIAKENCALRCVSGGCYNTVYGEDPVCPVY</sequence>
<evidence type="ECO:0000313" key="2">
    <source>
        <dbReference type="EMBL" id="PTQ37346.1"/>
    </source>
</evidence>
<dbReference type="Proteomes" id="UP000244005">
    <property type="component" value="Unassembled WGS sequence"/>
</dbReference>
<keyword evidence="1" id="KW-0732">Signal</keyword>
<dbReference type="Pfam" id="PF16029">
    <property type="entry name" value="DUF4787"/>
    <property type="match status" value="1"/>
</dbReference>
<dbReference type="InterPro" id="IPR031985">
    <property type="entry name" value="DUF4787"/>
</dbReference>
<gene>
    <name evidence="2" type="ORF">MARPO_0058s0110</name>
</gene>
<proteinExistence type="predicted"/>
<dbReference type="PANTHER" id="PTHR35455">
    <property type="entry name" value="UNNAMED PRODUCT"/>
    <property type="match status" value="1"/>
</dbReference>
<organism evidence="2 3">
    <name type="scientific">Marchantia polymorpha</name>
    <name type="common">Common liverwort</name>
    <name type="synonym">Marchantia aquatica</name>
    <dbReference type="NCBI Taxonomy" id="3197"/>
    <lineage>
        <taxon>Eukaryota</taxon>
        <taxon>Viridiplantae</taxon>
        <taxon>Streptophyta</taxon>
        <taxon>Embryophyta</taxon>
        <taxon>Marchantiophyta</taxon>
        <taxon>Marchantiopsida</taxon>
        <taxon>Marchantiidae</taxon>
        <taxon>Marchantiales</taxon>
        <taxon>Marchantiaceae</taxon>
        <taxon>Marchantia</taxon>
    </lineage>
</organism>
<feature type="chain" id="PRO_5015336141" evidence="1">
    <location>
        <begin position="30"/>
        <end position="94"/>
    </location>
</feature>
<dbReference type="OrthoDB" id="1915375at2759"/>
<evidence type="ECO:0000256" key="1">
    <source>
        <dbReference type="SAM" id="SignalP"/>
    </source>
</evidence>
<name>A0A2R6WU20_MARPO</name>
<feature type="signal peptide" evidence="1">
    <location>
        <begin position="1"/>
        <end position="29"/>
    </location>
</feature>
<keyword evidence="3" id="KW-1185">Reference proteome</keyword>
<dbReference type="PANTHER" id="PTHR35455:SF1">
    <property type="entry name" value="AGAP005842-PA"/>
    <property type="match status" value="1"/>
</dbReference>
<protein>
    <submittedName>
        <fullName evidence="2">Uncharacterized protein</fullName>
    </submittedName>
</protein>
<reference evidence="3" key="1">
    <citation type="journal article" date="2017" name="Cell">
        <title>Insights into land plant evolution garnered from the Marchantia polymorpha genome.</title>
        <authorList>
            <person name="Bowman J.L."/>
            <person name="Kohchi T."/>
            <person name="Yamato K.T."/>
            <person name="Jenkins J."/>
            <person name="Shu S."/>
            <person name="Ishizaki K."/>
            <person name="Yamaoka S."/>
            <person name="Nishihama R."/>
            <person name="Nakamura Y."/>
            <person name="Berger F."/>
            <person name="Adam C."/>
            <person name="Aki S.S."/>
            <person name="Althoff F."/>
            <person name="Araki T."/>
            <person name="Arteaga-Vazquez M.A."/>
            <person name="Balasubrmanian S."/>
            <person name="Barry K."/>
            <person name="Bauer D."/>
            <person name="Boehm C.R."/>
            <person name="Briginshaw L."/>
            <person name="Caballero-Perez J."/>
            <person name="Catarino B."/>
            <person name="Chen F."/>
            <person name="Chiyoda S."/>
            <person name="Chovatia M."/>
            <person name="Davies K.M."/>
            <person name="Delmans M."/>
            <person name="Demura T."/>
            <person name="Dierschke T."/>
            <person name="Dolan L."/>
            <person name="Dorantes-Acosta A.E."/>
            <person name="Eklund D.M."/>
            <person name="Florent S.N."/>
            <person name="Flores-Sandoval E."/>
            <person name="Fujiyama A."/>
            <person name="Fukuzawa H."/>
            <person name="Galik B."/>
            <person name="Grimanelli D."/>
            <person name="Grimwood J."/>
            <person name="Grossniklaus U."/>
            <person name="Hamada T."/>
            <person name="Haseloff J."/>
            <person name="Hetherington A.J."/>
            <person name="Higo A."/>
            <person name="Hirakawa Y."/>
            <person name="Hundley H.N."/>
            <person name="Ikeda Y."/>
            <person name="Inoue K."/>
            <person name="Inoue S.I."/>
            <person name="Ishida S."/>
            <person name="Jia Q."/>
            <person name="Kakita M."/>
            <person name="Kanazawa T."/>
            <person name="Kawai Y."/>
            <person name="Kawashima T."/>
            <person name="Kennedy M."/>
            <person name="Kinose K."/>
            <person name="Kinoshita T."/>
            <person name="Kohara Y."/>
            <person name="Koide E."/>
            <person name="Komatsu K."/>
            <person name="Kopischke S."/>
            <person name="Kubo M."/>
            <person name="Kyozuka J."/>
            <person name="Lagercrantz U."/>
            <person name="Lin S.S."/>
            <person name="Lindquist E."/>
            <person name="Lipzen A.M."/>
            <person name="Lu C.W."/>
            <person name="De Luna E."/>
            <person name="Martienssen R.A."/>
            <person name="Minamino N."/>
            <person name="Mizutani M."/>
            <person name="Mizutani M."/>
            <person name="Mochizuki N."/>
            <person name="Monte I."/>
            <person name="Mosher R."/>
            <person name="Nagasaki H."/>
            <person name="Nakagami H."/>
            <person name="Naramoto S."/>
            <person name="Nishitani K."/>
            <person name="Ohtani M."/>
            <person name="Okamoto T."/>
            <person name="Okumura M."/>
            <person name="Phillips J."/>
            <person name="Pollak B."/>
            <person name="Reinders A."/>
            <person name="Rovekamp M."/>
            <person name="Sano R."/>
            <person name="Sawa S."/>
            <person name="Schmid M.W."/>
            <person name="Shirakawa M."/>
            <person name="Solano R."/>
            <person name="Spunde A."/>
            <person name="Suetsugu N."/>
            <person name="Sugano S."/>
            <person name="Sugiyama A."/>
            <person name="Sun R."/>
            <person name="Suzuki Y."/>
            <person name="Takenaka M."/>
            <person name="Takezawa D."/>
            <person name="Tomogane H."/>
            <person name="Tsuzuki M."/>
            <person name="Ueda T."/>
            <person name="Umeda M."/>
            <person name="Ward J.M."/>
            <person name="Watanabe Y."/>
            <person name="Yazaki K."/>
            <person name="Yokoyama R."/>
            <person name="Yoshitake Y."/>
            <person name="Yotsui I."/>
            <person name="Zachgo S."/>
            <person name="Schmutz J."/>
        </authorList>
    </citation>
    <scope>NUCLEOTIDE SEQUENCE [LARGE SCALE GENOMIC DNA]</scope>
    <source>
        <strain evidence="3">Tak-1</strain>
    </source>
</reference>
<dbReference type="AlphaFoldDB" id="A0A2R6WU20"/>
<accession>A0A2R6WU20</accession>